<dbReference type="Proteomes" id="UP000807825">
    <property type="component" value="Unassembled WGS sequence"/>
</dbReference>
<comment type="caution">
    <text evidence="1">The sequence shown here is derived from an EMBL/GenBank/DDBJ whole genome shotgun (WGS) entry which is preliminary data.</text>
</comment>
<organism evidence="1 2">
    <name type="scientific">Desulfomonile tiedjei</name>
    <dbReference type="NCBI Taxonomy" id="2358"/>
    <lineage>
        <taxon>Bacteria</taxon>
        <taxon>Pseudomonadati</taxon>
        <taxon>Thermodesulfobacteriota</taxon>
        <taxon>Desulfomonilia</taxon>
        <taxon>Desulfomonilales</taxon>
        <taxon>Desulfomonilaceae</taxon>
        <taxon>Desulfomonile</taxon>
    </lineage>
</organism>
<accession>A0A9D6UY31</accession>
<dbReference type="Pfam" id="PF19788">
    <property type="entry name" value="DUF6272"/>
    <property type="match status" value="1"/>
</dbReference>
<name>A0A9D6UY31_9BACT</name>
<protein>
    <submittedName>
        <fullName evidence="1">Uncharacterized protein</fullName>
    </submittedName>
</protein>
<sequence length="183" mass="20603">MKMKFDVFDLYKNLTNQSIIFCFCGSASQLVTEGIGETLLQRMELEGTDTSIVGRVFQIFVEQMQNIVNYSAEKIPLAATDGEELRVGILVVGKENGRFTVHCGNYIENEEVSFLTNTLRNIQTMDKEQLKALYKERRRSSEGGPRGAGLGFIDMARKASKPLEFSITPVDEHRSFFSLTTVI</sequence>
<evidence type="ECO:0000313" key="2">
    <source>
        <dbReference type="Proteomes" id="UP000807825"/>
    </source>
</evidence>
<dbReference type="EMBL" id="JACRDE010000101">
    <property type="protein sequence ID" value="MBI5248526.1"/>
    <property type="molecule type" value="Genomic_DNA"/>
</dbReference>
<reference evidence="1" key="1">
    <citation type="submission" date="2020-07" db="EMBL/GenBank/DDBJ databases">
        <title>Huge and variable diversity of episymbiotic CPR bacteria and DPANN archaea in groundwater ecosystems.</title>
        <authorList>
            <person name="He C.Y."/>
            <person name="Keren R."/>
            <person name="Whittaker M."/>
            <person name="Farag I.F."/>
            <person name="Doudna J."/>
            <person name="Cate J.H.D."/>
            <person name="Banfield J.F."/>
        </authorList>
    </citation>
    <scope>NUCLEOTIDE SEQUENCE</scope>
    <source>
        <strain evidence="1">NC_groundwater_1664_Pr3_B-0.1um_52_9</strain>
    </source>
</reference>
<dbReference type="AlphaFoldDB" id="A0A9D6UY31"/>
<evidence type="ECO:0000313" key="1">
    <source>
        <dbReference type="EMBL" id="MBI5248526.1"/>
    </source>
</evidence>
<gene>
    <name evidence="1" type="ORF">HY912_03430</name>
</gene>
<proteinExistence type="predicted"/>
<dbReference type="InterPro" id="IPR046239">
    <property type="entry name" value="DUF6272"/>
</dbReference>
<dbReference type="NCBIfam" id="NF038262">
    <property type="entry name" value="SiaB_fam_kinase"/>
    <property type="match status" value="1"/>
</dbReference>